<dbReference type="EMBL" id="CP010537">
    <property type="protein sequence ID" value="AJG23267.1"/>
    <property type="molecule type" value="Genomic_DNA"/>
</dbReference>
<dbReference type="AlphaFoldDB" id="A0A0C4YCF0"/>
<sequence>MPKKLRKTEDAVPATTTAPGLIALLDHIANATAQGQLDPEFARKLGKRVRKEADARIEDQAYSNAHGTQIRAALATLEEAVSDSEGGLLGKAVKRLRDADKRAAESNVTK</sequence>
<organism evidence="1 2">
    <name type="scientific">Cupriavidus basilensis</name>
    <dbReference type="NCBI Taxonomy" id="68895"/>
    <lineage>
        <taxon>Bacteria</taxon>
        <taxon>Pseudomonadati</taxon>
        <taxon>Pseudomonadota</taxon>
        <taxon>Betaproteobacteria</taxon>
        <taxon>Burkholderiales</taxon>
        <taxon>Burkholderiaceae</taxon>
        <taxon>Cupriavidus</taxon>
    </lineage>
</organism>
<dbReference type="RefSeq" id="WP_043355008.1">
    <property type="nucleotide sequence ID" value="NZ_CP010537.1"/>
</dbReference>
<dbReference type="Proteomes" id="UP000031843">
    <property type="component" value="Chromosome secondary"/>
</dbReference>
<evidence type="ECO:0000313" key="1">
    <source>
        <dbReference type="EMBL" id="AJG23267.1"/>
    </source>
</evidence>
<accession>A0A0C4YCF0</accession>
<proteinExistence type="predicted"/>
<dbReference type="OrthoDB" id="8968760at2"/>
<gene>
    <name evidence="1" type="ORF">RR42_s1679</name>
</gene>
<evidence type="ECO:0000313" key="2">
    <source>
        <dbReference type="Proteomes" id="UP000031843"/>
    </source>
</evidence>
<keyword evidence="2" id="KW-1185">Reference proteome</keyword>
<name>A0A0C4YCF0_9BURK</name>
<protein>
    <submittedName>
        <fullName evidence="1">Uncharacterized protein</fullName>
    </submittedName>
</protein>
<reference evidence="1 2" key="1">
    <citation type="journal article" date="2015" name="Genome Announc.">
        <title>Complete Genome Sequence of Cupriavidus basilensis 4G11, Isolated from the Oak Ridge Field Research Center Site.</title>
        <authorList>
            <person name="Ray J."/>
            <person name="Waters R.J."/>
            <person name="Skerker J.M."/>
            <person name="Kuehl J.V."/>
            <person name="Price M.N."/>
            <person name="Huang J."/>
            <person name="Chakraborty R."/>
            <person name="Arkin A.P."/>
            <person name="Deutschbauer A."/>
        </authorList>
    </citation>
    <scope>NUCLEOTIDE SEQUENCE [LARGE SCALE GENOMIC DNA]</scope>
    <source>
        <strain evidence="1">4G11</strain>
    </source>
</reference>
<dbReference type="KEGG" id="cbw:RR42_s1679"/>